<sequence>MLDDVKDGFLRGMRQAVEQKNERANVLLAEVEIYATHEEQTQLYQQIFALLAPYEQRRDQVGETLHSVFMLYPVPSTSQLEQQSRKVAESAQSYTESPRVMPFSRSLSSEWSTIIRRIWSTYWPMDNVCTSWWSGAALLLLTYQ</sequence>
<comment type="caution">
    <text evidence="1">The sequence shown here is derived from an EMBL/GenBank/DDBJ whole genome shotgun (WGS) entry which is preliminary data.</text>
</comment>
<proteinExistence type="predicted"/>
<organism evidence="1 2">
    <name type="scientific">Dictyobacter vulcani</name>
    <dbReference type="NCBI Taxonomy" id="2607529"/>
    <lineage>
        <taxon>Bacteria</taxon>
        <taxon>Bacillati</taxon>
        <taxon>Chloroflexota</taxon>
        <taxon>Ktedonobacteria</taxon>
        <taxon>Ktedonobacterales</taxon>
        <taxon>Dictyobacteraceae</taxon>
        <taxon>Dictyobacter</taxon>
    </lineage>
</organism>
<protein>
    <submittedName>
        <fullName evidence="1">Uncharacterized protein</fullName>
    </submittedName>
</protein>
<gene>
    <name evidence="1" type="ORF">KDW_59350</name>
</gene>
<dbReference type="EMBL" id="BKZW01000004">
    <property type="protein sequence ID" value="GER91773.1"/>
    <property type="molecule type" value="Genomic_DNA"/>
</dbReference>
<evidence type="ECO:0000313" key="2">
    <source>
        <dbReference type="Proteomes" id="UP000326912"/>
    </source>
</evidence>
<dbReference type="Proteomes" id="UP000326912">
    <property type="component" value="Unassembled WGS sequence"/>
</dbReference>
<keyword evidence="2" id="KW-1185">Reference proteome</keyword>
<evidence type="ECO:0000313" key="1">
    <source>
        <dbReference type="EMBL" id="GER91773.1"/>
    </source>
</evidence>
<dbReference type="AlphaFoldDB" id="A0A5J4KW99"/>
<name>A0A5J4KW99_9CHLR</name>
<accession>A0A5J4KW99</accession>
<reference evidence="1 2" key="1">
    <citation type="submission" date="2019-10" db="EMBL/GenBank/DDBJ databases">
        <title>Dictyobacter vulcani sp. nov., within the class Ktedonobacteria, isolated from soil of volcanic Mt. Zao.</title>
        <authorList>
            <person name="Zheng Y."/>
            <person name="Wang C.M."/>
            <person name="Sakai Y."/>
            <person name="Abe K."/>
            <person name="Yokota A."/>
            <person name="Yabe S."/>
        </authorList>
    </citation>
    <scope>NUCLEOTIDE SEQUENCE [LARGE SCALE GENOMIC DNA]</scope>
    <source>
        <strain evidence="1 2">W12</strain>
    </source>
</reference>